<dbReference type="AlphaFoldDB" id="A0AAU9VA60"/>
<evidence type="ECO:0000313" key="1">
    <source>
        <dbReference type="EMBL" id="CAH2108162.1"/>
    </source>
</evidence>
<dbReference type="Proteomes" id="UP001153954">
    <property type="component" value="Unassembled WGS sequence"/>
</dbReference>
<proteinExistence type="predicted"/>
<protein>
    <submittedName>
        <fullName evidence="1">Uncharacterized protein</fullName>
    </submittedName>
</protein>
<comment type="caution">
    <text evidence="1">The sequence shown here is derived from an EMBL/GenBank/DDBJ whole genome shotgun (WGS) entry which is preliminary data.</text>
</comment>
<name>A0AAU9VA60_EUPED</name>
<organism evidence="1 2">
    <name type="scientific">Euphydryas editha</name>
    <name type="common">Edith's checkerspot</name>
    <dbReference type="NCBI Taxonomy" id="104508"/>
    <lineage>
        <taxon>Eukaryota</taxon>
        <taxon>Metazoa</taxon>
        <taxon>Ecdysozoa</taxon>
        <taxon>Arthropoda</taxon>
        <taxon>Hexapoda</taxon>
        <taxon>Insecta</taxon>
        <taxon>Pterygota</taxon>
        <taxon>Neoptera</taxon>
        <taxon>Endopterygota</taxon>
        <taxon>Lepidoptera</taxon>
        <taxon>Glossata</taxon>
        <taxon>Ditrysia</taxon>
        <taxon>Papilionoidea</taxon>
        <taxon>Nymphalidae</taxon>
        <taxon>Nymphalinae</taxon>
        <taxon>Euphydryas</taxon>
    </lineage>
</organism>
<dbReference type="PANTHER" id="PTHR33332">
    <property type="entry name" value="REVERSE TRANSCRIPTASE DOMAIN-CONTAINING PROTEIN"/>
    <property type="match status" value="1"/>
</dbReference>
<reference evidence="1" key="1">
    <citation type="submission" date="2022-03" db="EMBL/GenBank/DDBJ databases">
        <authorList>
            <person name="Tunstrom K."/>
        </authorList>
    </citation>
    <scope>NUCLEOTIDE SEQUENCE</scope>
</reference>
<dbReference type="EMBL" id="CAKOGL010000031">
    <property type="protein sequence ID" value="CAH2108162.1"/>
    <property type="molecule type" value="Genomic_DNA"/>
</dbReference>
<evidence type="ECO:0000313" key="2">
    <source>
        <dbReference type="Proteomes" id="UP001153954"/>
    </source>
</evidence>
<accession>A0AAU9VA60</accession>
<keyword evidence="2" id="KW-1185">Reference proteome</keyword>
<gene>
    <name evidence="1" type="ORF">EEDITHA_LOCUS22125</name>
</gene>
<sequence>MRPERGGHSGFRSSYSTVGALLNIREDIRGALDNTKLAVLVLLDFNSALNSVDHGIPIRTLPAVNISSTGLDWFHSCLFGRQQSVKTNDVSSDWFDITAGVPEAAYSLLSI</sequence>